<evidence type="ECO:0000256" key="5">
    <source>
        <dbReference type="PROSITE-ProRule" id="PRU00339"/>
    </source>
</evidence>
<dbReference type="InterPro" id="IPR007016">
    <property type="entry name" value="O-antigen_ligase-rel_domated"/>
</dbReference>
<dbReference type="PANTHER" id="PTHR37422">
    <property type="entry name" value="TEICHURONIC ACID BIOSYNTHESIS PROTEIN TUAE"/>
    <property type="match status" value="1"/>
</dbReference>
<feature type="transmembrane region" description="Helical" evidence="6">
    <location>
        <begin position="188"/>
        <end position="206"/>
    </location>
</feature>
<dbReference type="RefSeq" id="WP_236960689.1">
    <property type="nucleotide sequence ID" value="NZ_JAETXX010000016.1"/>
</dbReference>
<organism evidence="8 9">
    <name type="scientific">Joostella atrarenae</name>
    <dbReference type="NCBI Taxonomy" id="679257"/>
    <lineage>
        <taxon>Bacteria</taxon>
        <taxon>Pseudomonadati</taxon>
        <taxon>Bacteroidota</taxon>
        <taxon>Flavobacteriia</taxon>
        <taxon>Flavobacteriales</taxon>
        <taxon>Flavobacteriaceae</taxon>
        <taxon>Joostella</taxon>
    </lineage>
</organism>
<feature type="transmembrane region" description="Helical" evidence="6">
    <location>
        <begin position="274"/>
        <end position="295"/>
    </location>
</feature>
<evidence type="ECO:0000256" key="2">
    <source>
        <dbReference type="ARBA" id="ARBA00022692"/>
    </source>
</evidence>
<dbReference type="EMBL" id="JAETXX010000016">
    <property type="protein sequence ID" value="MCF8716349.1"/>
    <property type="molecule type" value="Genomic_DNA"/>
</dbReference>
<evidence type="ECO:0000256" key="3">
    <source>
        <dbReference type="ARBA" id="ARBA00022989"/>
    </source>
</evidence>
<feature type="transmembrane region" description="Helical" evidence="6">
    <location>
        <begin position="457"/>
        <end position="477"/>
    </location>
</feature>
<protein>
    <submittedName>
        <fullName evidence="8">O-antigen ligase family protein</fullName>
    </submittedName>
</protein>
<dbReference type="PANTHER" id="PTHR37422:SF13">
    <property type="entry name" value="LIPOPOLYSACCHARIDE BIOSYNTHESIS PROTEIN PA4999-RELATED"/>
    <property type="match status" value="1"/>
</dbReference>
<comment type="subcellular location">
    <subcellularLocation>
        <location evidence="1">Membrane</location>
        <topology evidence="1">Multi-pass membrane protein</topology>
    </subcellularLocation>
</comment>
<feature type="transmembrane region" description="Helical" evidence="6">
    <location>
        <begin position="93"/>
        <end position="112"/>
    </location>
</feature>
<dbReference type="SUPFAM" id="SSF48452">
    <property type="entry name" value="TPR-like"/>
    <property type="match status" value="1"/>
</dbReference>
<comment type="caution">
    <text evidence="8">The sequence shown here is derived from an EMBL/GenBank/DDBJ whole genome shotgun (WGS) entry which is preliminary data.</text>
</comment>
<dbReference type="InterPro" id="IPR019734">
    <property type="entry name" value="TPR_rpt"/>
</dbReference>
<dbReference type="PROSITE" id="PS50005">
    <property type="entry name" value="TPR"/>
    <property type="match status" value="1"/>
</dbReference>
<name>A0ABS9J7E8_9FLAO</name>
<feature type="transmembrane region" description="Helical" evidence="6">
    <location>
        <begin position="243"/>
        <end position="262"/>
    </location>
</feature>
<evidence type="ECO:0000313" key="8">
    <source>
        <dbReference type="EMBL" id="MCF8716349.1"/>
    </source>
</evidence>
<keyword evidence="9" id="KW-1185">Reference proteome</keyword>
<reference evidence="8 9" key="1">
    <citation type="submission" date="2021-01" db="EMBL/GenBank/DDBJ databases">
        <title>Genome sequencing of Joostella atrarenae M1-2 (= KCTC 23194).</title>
        <authorList>
            <person name="Zakaria M.R."/>
            <person name="Lam M.Q."/>
            <person name="Chong C.S."/>
        </authorList>
    </citation>
    <scope>NUCLEOTIDE SEQUENCE [LARGE SCALE GENOMIC DNA]</scope>
    <source>
        <strain evidence="8 9">M1-2</strain>
    </source>
</reference>
<accession>A0ABS9J7E8</accession>
<sequence>MNVVIKQDFHISNLLLIKKGGDPIWKGFWTFYLVVALTIIVIITPLINSTKWINPIVSSKVPILIYILLFVYGLCVLEFVMKGKIRWTIKVSKIDVALITFALYIILNRYWIQNSYNFSLKFLEFLCLMFFYLLNRGLKVQSLIIIVMGFVISGFIQAFYGLLQLFSLKPTLNPAFKITGSFFNPGPYAGYLAPILVLLIAIYLYRDKLMLIAHFKRGILINILTISSIIMIVLVLPSVHSRAGLISAFCGIIFLLAYKFQWKEKFKGLHIRKKIFGLSLAFFFLIIGATGVYYLKKDSSDGRILIWKVTSQLIKKNPVFGIGYDRFKTFYMDEQAEYFKNNEGDTNEVSIADNTYYAFNEGLQLLSENGIIGLLIGAFVILICFVIKVDPKYKELQVISISVIISLLVFSFFSYPSHILSIKMIGIVFVANLANLDRNKKSILNRNKYKSLRTQSLNFPVRLSILILLCFSIWRVVLPVSGIKNGLKNWASGIRLYNNEMYEQSTKELGKSMPIFNRDGDFLMLFGKSLLLNKEYKESLKIFNHSKKHLNNTVIEIGLGDSYKAIGEYENAERSYLNAAAMVPNRFYPDYLLFTLYRDSGDFEKAYSVADKFFNKKIKVKSKAIEEMKFEIKKFINKNKTSSSSFND</sequence>
<feature type="transmembrane region" description="Helical" evidence="6">
    <location>
        <begin position="142"/>
        <end position="168"/>
    </location>
</feature>
<keyword evidence="5" id="KW-0802">TPR repeat</keyword>
<keyword evidence="2 6" id="KW-0812">Transmembrane</keyword>
<evidence type="ECO:0000256" key="1">
    <source>
        <dbReference type="ARBA" id="ARBA00004141"/>
    </source>
</evidence>
<feature type="transmembrane region" description="Helical" evidence="6">
    <location>
        <begin position="63"/>
        <end position="81"/>
    </location>
</feature>
<feature type="transmembrane region" description="Helical" evidence="6">
    <location>
        <begin position="419"/>
        <end position="436"/>
    </location>
</feature>
<keyword evidence="4 6" id="KW-0472">Membrane</keyword>
<feature type="transmembrane region" description="Helical" evidence="6">
    <location>
        <begin position="218"/>
        <end position="237"/>
    </location>
</feature>
<dbReference type="GO" id="GO:0016874">
    <property type="term" value="F:ligase activity"/>
    <property type="evidence" value="ECO:0007669"/>
    <property type="project" value="UniProtKB-KW"/>
</dbReference>
<proteinExistence type="predicted"/>
<evidence type="ECO:0000259" key="7">
    <source>
        <dbReference type="Pfam" id="PF04932"/>
    </source>
</evidence>
<evidence type="ECO:0000313" key="9">
    <source>
        <dbReference type="Proteomes" id="UP000829517"/>
    </source>
</evidence>
<dbReference type="Pfam" id="PF04932">
    <property type="entry name" value="Wzy_C"/>
    <property type="match status" value="1"/>
</dbReference>
<evidence type="ECO:0000256" key="6">
    <source>
        <dbReference type="SAM" id="Phobius"/>
    </source>
</evidence>
<dbReference type="InterPro" id="IPR051533">
    <property type="entry name" value="WaaL-like"/>
</dbReference>
<feature type="domain" description="O-antigen ligase-related" evidence="7">
    <location>
        <begin position="211"/>
        <end position="376"/>
    </location>
</feature>
<feature type="transmembrane region" description="Helical" evidence="6">
    <location>
        <begin position="396"/>
        <end position="413"/>
    </location>
</feature>
<dbReference type="Proteomes" id="UP000829517">
    <property type="component" value="Unassembled WGS sequence"/>
</dbReference>
<feature type="transmembrane region" description="Helical" evidence="6">
    <location>
        <begin position="370"/>
        <end position="389"/>
    </location>
</feature>
<feature type="transmembrane region" description="Helical" evidence="6">
    <location>
        <begin position="28"/>
        <end position="47"/>
    </location>
</feature>
<gene>
    <name evidence="8" type="ORF">JM658_16080</name>
</gene>
<dbReference type="Gene3D" id="1.25.40.10">
    <property type="entry name" value="Tetratricopeptide repeat domain"/>
    <property type="match status" value="1"/>
</dbReference>
<dbReference type="InterPro" id="IPR011990">
    <property type="entry name" value="TPR-like_helical_dom_sf"/>
</dbReference>
<feature type="transmembrane region" description="Helical" evidence="6">
    <location>
        <begin position="118"/>
        <end position="135"/>
    </location>
</feature>
<keyword evidence="3 6" id="KW-1133">Transmembrane helix</keyword>
<feature type="repeat" description="TPR" evidence="5">
    <location>
        <begin position="553"/>
        <end position="586"/>
    </location>
</feature>
<keyword evidence="8" id="KW-0436">Ligase</keyword>
<evidence type="ECO:0000256" key="4">
    <source>
        <dbReference type="ARBA" id="ARBA00023136"/>
    </source>
</evidence>